<reference evidence="2 3" key="1">
    <citation type="submission" date="2023-05" db="EMBL/GenBank/DDBJ databases">
        <title>Corynebacterium suedekumii sp. nov. and Corynebacterium breve sp. nov. isolated from raw cow's milk.</title>
        <authorList>
            <person name="Baer M.K."/>
            <person name="Mehl L."/>
            <person name="Hellmuth R."/>
            <person name="Marke G."/>
            <person name="Lipski A."/>
        </authorList>
    </citation>
    <scope>NUCLEOTIDE SEQUENCE [LARGE SCALE GENOMIC DNA]</scope>
    <source>
        <strain evidence="2 3">R4</strain>
    </source>
</reference>
<evidence type="ECO:0000313" key="2">
    <source>
        <dbReference type="EMBL" id="WIM67545.1"/>
    </source>
</evidence>
<protein>
    <submittedName>
        <fullName evidence="2">DUF559 domain-containing protein</fullName>
    </submittedName>
</protein>
<keyword evidence="3" id="KW-1185">Reference proteome</keyword>
<dbReference type="InterPro" id="IPR007569">
    <property type="entry name" value="DUF559"/>
</dbReference>
<accession>A0ABY8VD08</accession>
<gene>
    <name evidence="2" type="ORF">QP027_10675</name>
</gene>
<dbReference type="SUPFAM" id="SSF52980">
    <property type="entry name" value="Restriction endonuclease-like"/>
    <property type="match status" value="1"/>
</dbReference>
<evidence type="ECO:0000313" key="3">
    <source>
        <dbReference type="Proteomes" id="UP001225598"/>
    </source>
</evidence>
<organism evidence="2 3">
    <name type="scientific">Corynebacterium breve</name>
    <dbReference type="NCBI Taxonomy" id="3049799"/>
    <lineage>
        <taxon>Bacteria</taxon>
        <taxon>Bacillati</taxon>
        <taxon>Actinomycetota</taxon>
        <taxon>Actinomycetes</taxon>
        <taxon>Mycobacteriales</taxon>
        <taxon>Corynebacteriaceae</taxon>
        <taxon>Corynebacterium</taxon>
    </lineage>
</organism>
<sequence>MNNKDVYSRLAHSLINLRAVPNSNRDVWKRVSDGELIRLASCWVISRELFAGLKMHHRRWVTAFAHGCNTNQAVLAGRSAARILGMWVITRGDEPVELILPSGHLPAKKKWPKGTIYRRSTLDGDEIRQIGPVRTTHPIRTALDIARLHGFREGLVACDDLLRRGYTKQELRRELAQMGKRKGSHTAKRCIAAATRRSDSPFESYARALLIEAGIGGYTLQKQIGKARVDMCFENRLIIEIDGEENYNTNDTIIRERHREKQLTNQGFRVLRYHPQDLLADPDAFIDQVLHELTHAAA</sequence>
<proteinExistence type="predicted"/>
<feature type="domain" description="DUF559" evidence="1">
    <location>
        <begin position="208"/>
        <end position="293"/>
    </location>
</feature>
<dbReference type="Gene3D" id="3.40.960.10">
    <property type="entry name" value="VSR Endonuclease"/>
    <property type="match status" value="1"/>
</dbReference>
<dbReference type="Pfam" id="PF04480">
    <property type="entry name" value="DUF559"/>
    <property type="match status" value="1"/>
</dbReference>
<dbReference type="InterPro" id="IPR011335">
    <property type="entry name" value="Restrct_endonuc-II-like"/>
</dbReference>
<dbReference type="EMBL" id="CP126969">
    <property type="protein sequence ID" value="WIM67545.1"/>
    <property type="molecule type" value="Genomic_DNA"/>
</dbReference>
<dbReference type="Proteomes" id="UP001225598">
    <property type="component" value="Chromosome"/>
</dbReference>
<name>A0ABY8VD08_9CORY</name>
<dbReference type="RefSeq" id="WP_284824708.1">
    <property type="nucleotide sequence ID" value="NZ_CP126969.1"/>
</dbReference>
<evidence type="ECO:0000259" key="1">
    <source>
        <dbReference type="Pfam" id="PF04480"/>
    </source>
</evidence>